<dbReference type="Proteomes" id="UP000247233">
    <property type="component" value="Unassembled WGS sequence"/>
</dbReference>
<dbReference type="AlphaFoldDB" id="A0A317WHF6"/>
<feature type="region of interest" description="Disordered" evidence="1">
    <location>
        <begin position="1"/>
        <end position="27"/>
    </location>
</feature>
<evidence type="ECO:0000256" key="1">
    <source>
        <dbReference type="SAM" id="MobiDB-lite"/>
    </source>
</evidence>
<gene>
    <name evidence="2" type="ORF">BO70DRAFT_269904</name>
</gene>
<dbReference type="VEuPathDB" id="FungiDB:BO70DRAFT_269904"/>
<organism evidence="2 3">
    <name type="scientific">Aspergillus heteromorphus CBS 117.55</name>
    <dbReference type="NCBI Taxonomy" id="1448321"/>
    <lineage>
        <taxon>Eukaryota</taxon>
        <taxon>Fungi</taxon>
        <taxon>Dikarya</taxon>
        <taxon>Ascomycota</taxon>
        <taxon>Pezizomycotina</taxon>
        <taxon>Eurotiomycetes</taxon>
        <taxon>Eurotiomycetidae</taxon>
        <taxon>Eurotiales</taxon>
        <taxon>Aspergillaceae</taxon>
        <taxon>Aspergillus</taxon>
        <taxon>Aspergillus subgen. Circumdati</taxon>
    </lineage>
</organism>
<evidence type="ECO:0000313" key="3">
    <source>
        <dbReference type="Proteomes" id="UP000247233"/>
    </source>
</evidence>
<dbReference type="OrthoDB" id="4506354at2759"/>
<accession>A0A317WHF6</accession>
<evidence type="ECO:0000313" key="2">
    <source>
        <dbReference type="EMBL" id="PWY85081.1"/>
    </source>
</evidence>
<keyword evidence="3" id="KW-1185">Reference proteome</keyword>
<feature type="non-terminal residue" evidence="2">
    <location>
        <position position="161"/>
    </location>
</feature>
<reference evidence="2 3" key="1">
    <citation type="submission" date="2016-12" db="EMBL/GenBank/DDBJ databases">
        <title>The genomes of Aspergillus section Nigri reveals drivers in fungal speciation.</title>
        <authorList>
            <consortium name="DOE Joint Genome Institute"/>
            <person name="Vesth T.C."/>
            <person name="Nybo J."/>
            <person name="Theobald S."/>
            <person name="Brandl J."/>
            <person name="Frisvad J.C."/>
            <person name="Nielsen K.F."/>
            <person name="Lyhne E.K."/>
            <person name="Kogle M.E."/>
            <person name="Kuo A."/>
            <person name="Riley R."/>
            <person name="Clum A."/>
            <person name="Nolan M."/>
            <person name="Lipzen A."/>
            <person name="Salamov A."/>
            <person name="Henrissat B."/>
            <person name="Wiebenga A."/>
            <person name="De Vries R.P."/>
            <person name="Grigoriev I.V."/>
            <person name="Mortensen U.H."/>
            <person name="Andersen M.R."/>
            <person name="Baker S.E."/>
        </authorList>
    </citation>
    <scope>NUCLEOTIDE SEQUENCE [LARGE SCALE GENOMIC DNA]</scope>
    <source>
        <strain evidence="2 3">CBS 117.55</strain>
    </source>
</reference>
<dbReference type="GeneID" id="37061196"/>
<feature type="compositionally biased region" description="Low complexity" evidence="1">
    <location>
        <begin position="109"/>
        <end position="119"/>
    </location>
</feature>
<feature type="region of interest" description="Disordered" evidence="1">
    <location>
        <begin position="83"/>
        <end position="134"/>
    </location>
</feature>
<protein>
    <submittedName>
        <fullName evidence="2">Uncharacterized protein</fullName>
    </submittedName>
</protein>
<dbReference type="EMBL" id="MSFL01000009">
    <property type="protein sequence ID" value="PWY85081.1"/>
    <property type="molecule type" value="Genomic_DNA"/>
</dbReference>
<sequence length="161" mass="17998">MSQTSYPRFAKSTAPTPYPRRTSPLGKTSLHLRLSLLAGEKLDQESSVKQPDLRRCLGHARIHAKSMALVKRDIRVHIRSMGMDMDDEDDEECCDDEIIPPPPPRRASRSSSKAAAAPRVNVTSPRSSEKTSLLDKGRKCLEKIFPRRNDAHLAQSRIAVV</sequence>
<proteinExistence type="predicted"/>
<feature type="compositionally biased region" description="Acidic residues" evidence="1">
    <location>
        <begin position="84"/>
        <end position="98"/>
    </location>
</feature>
<comment type="caution">
    <text evidence="2">The sequence shown here is derived from an EMBL/GenBank/DDBJ whole genome shotgun (WGS) entry which is preliminary data.</text>
</comment>
<name>A0A317WHF6_9EURO</name>
<dbReference type="RefSeq" id="XP_025400423.1">
    <property type="nucleotide sequence ID" value="XM_025538959.1"/>
</dbReference>